<protein>
    <submittedName>
        <fullName evidence="1">Uncharacterized protein</fullName>
    </submittedName>
</protein>
<evidence type="ECO:0000313" key="1">
    <source>
        <dbReference type="EMBL" id="GEY18130.1"/>
    </source>
</evidence>
<organism evidence="1">
    <name type="scientific">Tanacetum cinerariifolium</name>
    <name type="common">Dalmatian daisy</name>
    <name type="synonym">Chrysanthemum cinerariifolium</name>
    <dbReference type="NCBI Taxonomy" id="118510"/>
    <lineage>
        <taxon>Eukaryota</taxon>
        <taxon>Viridiplantae</taxon>
        <taxon>Streptophyta</taxon>
        <taxon>Embryophyta</taxon>
        <taxon>Tracheophyta</taxon>
        <taxon>Spermatophyta</taxon>
        <taxon>Magnoliopsida</taxon>
        <taxon>eudicotyledons</taxon>
        <taxon>Gunneridae</taxon>
        <taxon>Pentapetalae</taxon>
        <taxon>asterids</taxon>
        <taxon>campanulids</taxon>
        <taxon>Asterales</taxon>
        <taxon>Asteraceae</taxon>
        <taxon>Asteroideae</taxon>
        <taxon>Anthemideae</taxon>
        <taxon>Anthemidinae</taxon>
        <taxon>Tanacetum</taxon>
    </lineage>
</organism>
<dbReference type="EMBL" id="BKCJ010157970">
    <property type="protein sequence ID" value="GEY18130.1"/>
    <property type="molecule type" value="Genomic_DNA"/>
</dbReference>
<proteinExistence type="predicted"/>
<feature type="non-terminal residue" evidence="1">
    <location>
        <position position="42"/>
    </location>
</feature>
<reference evidence="1" key="1">
    <citation type="journal article" date="2019" name="Sci. Rep.">
        <title>Draft genome of Tanacetum cinerariifolium, the natural source of mosquito coil.</title>
        <authorList>
            <person name="Yamashiro T."/>
            <person name="Shiraishi A."/>
            <person name="Satake H."/>
            <person name="Nakayama K."/>
        </authorList>
    </citation>
    <scope>NUCLEOTIDE SEQUENCE</scope>
</reference>
<sequence>MHQQGCNVNKKMEIQQDLTHHKPVPVSQAENPSLSVRIRINI</sequence>
<name>A0A699HL59_TANCI</name>
<comment type="caution">
    <text evidence="1">The sequence shown here is derived from an EMBL/GenBank/DDBJ whole genome shotgun (WGS) entry which is preliminary data.</text>
</comment>
<accession>A0A699HL59</accession>
<dbReference type="AlphaFoldDB" id="A0A699HL59"/>
<gene>
    <name evidence="1" type="ORF">Tci_390104</name>
</gene>